<gene>
    <name evidence="1" type="ORF">ACFPCV_37285</name>
</gene>
<organism evidence="1 2">
    <name type="scientific">Actinophytocola glycyrrhizae</name>
    <dbReference type="NCBI Taxonomy" id="2044873"/>
    <lineage>
        <taxon>Bacteria</taxon>
        <taxon>Bacillati</taxon>
        <taxon>Actinomycetota</taxon>
        <taxon>Actinomycetes</taxon>
        <taxon>Pseudonocardiales</taxon>
        <taxon>Pseudonocardiaceae</taxon>
    </lineage>
</organism>
<comment type="caution">
    <text evidence="1">The sequence shown here is derived from an EMBL/GenBank/DDBJ whole genome shotgun (WGS) entry which is preliminary data.</text>
</comment>
<sequence>MINEQLDELGPSWQALTRPDDPFVSTYSDSGLLLNVDDKRDQVTGRLLSAILRRPRLFHTTDTLNFVDLWNSSTRDSTRIEVEWSGELPHSHVVNRVTDPLFGLPLRFDRDEFYDCVCDACLYLHYFVPLQHTDADTDALVHLRRSSLYDDERDRNRVCNPKAQTFGR</sequence>
<evidence type="ECO:0000313" key="2">
    <source>
        <dbReference type="Proteomes" id="UP001595859"/>
    </source>
</evidence>
<accession>A0ABV9SEA0</accession>
<dbReference type="RefSeq" id="WP_378062096.1">
    <property type="nucleotide sequence ID" value="NZ_JBHSIS010000027.1"/>
</dbReference>
<keyword evidence="2" id="KW-1185">Reference proteome</keyword>
<reference evidence="2" key="1">
    <citation type="journal article" date="2019" name="Int. J. Syst. Evol. Microbiol.">
        <title>The Global Catalogue of Microorganisms (GCM) 10K type strain sequencing project: providing services to taxonomists for standard genome sequencing and annotation.</title>
        <authorList>
            <consortium name="The Broad Institute Genomics Platform"/>
            <consortium name="The Broad Institute Genome Sequencing Center for Infectious Disease"/>
            <person name="Wu L."/>
            <person name="Ma J."/>
        </authorList>
    </citation>
    <scope>NUCLEOTIDE SEQUENCE [LARGE SCALE GENOMIC DNA]</scope>
    <source>
        <strain evidence="2">ZS-22-S1</strain>
    </source>
</reference>
<protein>
    <submittedName>
        <fullName evidence="1">Uncharacterized protein</fullName>
    </submittedName>
</protein>
<proteinExistence type="predicted"/>
<name>A0ABV9SEA0_9PSEU</name>
<dbReference type="Proteomes" id="UP001595859">
    <property type="component" value="Unassembled WGS sequence"/>
</dbReference>
<evidence type="ECO:0000313" key="1">
    <source>
        <dbReference type="EMBL" id="MFC4859183.1"/>
    </source>
</evidence>
<dbReference type="EMBL" id="JBHSIS010000027">
    <property type="protein sequence ID" value="MFC4859183.1"/>
    <property type="molecule type" value="Genomic_DNA"/>
</dbReference>